<reference evidence="6 7" key="1">
    <citation type="submission" date="2011-11" db="EMBL/GenBank/DDBJ databases">
        <authorList>
            <person name="Weinstock G."/>
            <person name="Sodergren E."/>
            <person name="Clifton S."/>
            <person name="Fulton L."/>
            <person name="Fulton B."/>
            <person name="Courtney L."/>
            <person name="Fronick C."/>
            <person name="Harrison M."/>
            <person name="Strong C."/>
            <person name="Farmer C."/>
            <person name="Delahaunty K."/>
            <person name="Markovic C."/>
            <person name="Hall O."/>
            <person name="Minx P."/>
            <person name="Tomlinson C."/>
            <person name="Mitreva M."/>
            <person name="Hou S."/>
            <person name="Chen J."/>
            <person name="Wollam A."/>
            <person name="Pepin K.H."/>
            <person name="Johnson M."/>
            <person name="Bhonagiri V."/>
            <person name="Zhang X."/>
            <person name="Suruliraj S."/>
            <person name="Warren W."/>
            <person name="Chinwalla A."/>
            <person name="Mardis E.R."/>
            <person name="Wilson R.K."/>
        </authorList>
    </citation>
    <scope>NUCLEOTIDE SEQUENCE [LARGE SCALE GENOMIC DNA]</scope>
    <source>
        <strain evidence="6 7">YIT 11816</strain>
    </source>
</reference>
<dbReference type="GO" id="GO:0005737">
    <property type="term" value="C:cytoplasm"/>
    <property type="evidence" value="ECO:0007669"/>
    <property type="project" value="InterPro"/>
</dbReference>
<evidence type="ECO:0000256" key="5">
    <source>
        <dbReference type="ARBA" id="ARBA00023284"/>
    </source>
</evidence>
<dbReference type="InterPro" id="IPR000397">
    <property type="entry name" value="Heat_shock_Hsp33"/>
</dbReference>
<dbReference type="Pfam" id="PF01430">
    <property type="entry name" value="HSP33"/>
    <property type="match status" value="1"/>
</dbReference>
<protein>
    <submittedName>
        <fullName evidence="6">Chaperonin HslO</fullName>
    </submittedName>
</protein>
<dbReference type="GO" id="GO:0051082">
    <property type="term" value="F:unfolded protein binding"/>
    <property type="evidence" value="ECO:0007669"/>
    <property type="project" value="InterPro"/>
</dbReference>
<proteinExistence type="predicted"/>
<keyword evidence="2" id="KW-0862">Zinc</keyword>
<organism evidence="6 7">
    <name type="scientific">Sutterella parvirubra YIT 11816</name>
    <dbReference type="NCBI Taxonomy" id="762967"/>
    <lineage>
        <taxon>Bacteria</taxon>
        <taxon>Pseudomonadati</taxon>
        <taxon>Pseudomonadota</taxon>
        <taxon>Betaproteobacteria</taxon>
        <taxon>Burkholderiales</taxon>
        <taxon>Sutterellaceae</taxon>
        <taxon>Sutterella</taxon>
    </lineage>
</organism>
<evidence type="ECO:0000313" key="7">
    <source>
        <dbReference type="Proteomes" id="UP000004956"/>
    </source>
</evidence>
<dbReference type="PANTHER" id="PTHR30111">
    <property type="entry name" value="33 KDA CHAPERONIN"/>
    <property type="match status" value="1"/>
</dbReference>
<sequence length="254" mass="27477">AAAVLAAGALDFDGAVLLQIAGDGPVKLLVAEVKRDLTFRISVRLRDDADPAAVADDADMKALVNQSGRGRCALILDPKDRAPGQQPYQGVVALEGSTFAEAFEAYFRDSAQLDTKIKLAAGDDAAGGIMLQRMPTEGGKTPENYDPEGWNRIAMFADTVKTEELLTLAAGEVNRRLFWEESPLVTMEKVPAFSCRCSDEAVRAMLKNLGEEELRAIIASEGKIEVTCDFCGQTRTYDDVDVTELFKPVEKAEA</sequence>
<keyword evidence="7" id="KW-1185">Reference proteome</keyword>
<dbReference type="RefSeq" id="WP_008542218.1">
    <property type="nucleotide sequence ID" value="NZ_JH604959.1"/>
</dbReference>
<dbReference type="HOGENOM" id="CLU_1092025_0_0_4"/>
<dbReference type="PIRSF" id="PIRSF005261">
    <property type="entry name" value="Heat_shock_Hsp33"/>
    <property type="match status" value="1"/>
</dbReference>
<accession>H3KF01</accession>
<keyword evidence="5" id="KW-0676">Redox-active center</keyword>
<dbReference type="GO" id="GO:0044183">
    <property type="term" value="F:protein folding chaperone"/>
    <property type="evidence" value="ECO:0007669"/>
    <property type="project" value="TreeGrafter"/>
</dbReference>
<evidence type="ECO:0000256" key="4">
    <source>
        <dbReference type="ARBA" id="ARBA00023186"/>
    </source>
</evidence>
<dbReference type="InterPro" id="IPR023212">
    <property type="entry name" value="Hsp33_helix_hairpin_bin_dom_sf"/>
</dbReference>
<evidence type="ECO:0000256" key="3">
    <source>
        <dbReference type="ARBA" id="ARBA00023157"/>
    </source>
</evidence>
<dbReference type="SUPFAM" id="SSF64397">
    <property type="entry name" value="Hsp33 domain"/>
    <property type="match status" value="1"/>
</dbReference>
<dbReference type="PANTHER" id="PTHR30111:SF1">
    <property type="entry name" value="33 KDA CHAPERONIN"/>
    <property type="match status" value="1"/>
</dbReference>
<dbReference type="Gene3D" id="1.10.287.480">
    <property type="entry name" value="helix hairpin bin"/>
    <property type="match status" value="1"/>
</dbReference>
<keyword evidence="4" id="KW-0143">Chaperone</keyword>
<dbReference type="Gene3D" id="3.90.1280.10">
    <property type="entry name" value="HSP33 redox switch-like"/>
    <property type="match status" value="1"/>
</dbReference>
<dbReference type="Gene3D" id="3.55.30.10">
    <property type="entry name" value="Hsp33 domain"/>
    <property type="match status" value="1"/>
</dbReference>
<evidence type="ECO:0000313" key="6">
    <source>
        <dbReference type="EMBL" id="EHY31306.1"/>
    </source>
</evidence>
<keyword evidence="3" id="KW-1015">Disulfide bond</keyword>
<evidence type="ECO:0000256" key="2">
    <source>
        <dbReference type="ARBA" id="ARBA00022833"/>
    </source>
</evidence>
<comment type="caution">
    <text evidence="6">The sequence shown here is derived from an EMBL/GenBank/DDBJ whole genome shotgun (WGS) entry which is preliminary data.</text>
</comment>
<dbReference type="STRING" id="762967.HMPREF9440_01317"/>
<dbReference type="Proteomes" id="UP000004956">
    <property type="component" value="Unassembled WGS sequence"/>
</dbReference>
<name>H3KF01_9BURK</name>
<evidence type="ECO:0000256" key="1">
    <source>
        <dbReference type="ARBA" id="ARBA00022490"/>
    </source>
</evidence>
<dbReference type="InterPro" id="IPR016154">
    <property type="entry name" value="Heat_shock_Hsp33_C"/>
</dbReference>
<feature type="non-terminal residue" evidence="6">
    <location>
        <position position="1"/>
    </location>
</feature>
<dbReference type="GO" id="GO:0042026">
    <property type="term" value="P:protein refolding"/>
    <property type="evidence" value="ECO:0007669"/>
    <property type="project" value="TreeGrafter"/>
</dbReference>
<dbReference type="PATRIC" id="fig|762967.3.peg.1034"/>
<dbReference type="AlphaFoldDB" id="H3KF01"/>
<dbReference type="InterPro" id="IPR016153">
    <property type="entry name" value="Heat_shock_Hsp33_N"/>
</dbReference>
<dbReference type="SUPFAM" id="SSF118352">
    <property type="entry name" value="HSP33 redox switch-like"/>
    <property type="match status" value="1"/>
</dbReference>
<gene>
    <name evidence="6" type="ORF">HMPREF9440_01317</name>
</gene>
<keyword evidence="1" id="KW-0963">Cytoplasm</keyword>
<dbReference type="EMBL" id="AFBQ01000182">
    <property type="protein sequence ID" value="EHY31306.1"/>
    <property type="molecule type" value="Genomic_DNA"/>
</dbReference>